<protein>
    <recommendedName>
        <fullName evidence="4">NAD(P)-binding domain-containing protein</fullName>
    </recommendedName>
</protein>
<keyword evidence="3" id="KW-1185">Reference proteome</keyword>
<organism evidence="2 3">
    <name type="scientific">Emiliania huxleyi (strain CCMP1516)</name>
    <dbReference type="NCBI Taxonomy" id="280463"/>
    <lineage>
        <taxon>Eukaryota</taxon>
        <taxon>Haptista</taxon>
        <taxon>Haptophyta</taxon>
        <taxon>Prymnesiophyceae</taxon>
        <taxon>Isochrysidales</taxon>
        <taxon>Noelaerhabdaceae</taxon>
        <taxon>Emiliania</taxon>
    </lineage>
</organism>
<dbReference type="HOGENOM" id="CLU_066958_0_0_1"/>
<dbReference type="GeneID" id="17256641"/>
<dbReference type="InterPro" id="IPR036291">
    <property type="entry name" value="NAD(P)-bd_dom_sf"/>
</dbReference>
<evidence type="ECO:0008006" key="4">
    <source>
        <dbReference type="Google" id="ProtNLM"/>
    </source>
</evidence>
<accession>A0A0D3IGR2</accession>
<dbReference type="SUPFAM" id="SSF51735">
    <property type="entry name" value="NAD(P)-binding Rossmann-fold domains"/>
    <property type="match status" value="1"/>
</dbReference>
<dbReference type="PaxDb" id="2903-EOD10447"/>
<feature type="chain" id="PRO_5044288153" description="NAD(P)-binding domain-containing protein" evidence="1">
    <location>
        <begin position="28"/>
        <end position="328"/>
    </location>
</feature>
<dbReference type="GO" id="GO:0004029">
    <property type="term" value="F:aldehyde dehydrogenase (NAD+) activity"/>
    <property type="evidence" value="ECO:0007669"/>
    <property type="project" value="TreeGrafter"/>
</dbReference>
<feature type="signal peptide" evidence="1">
    <location>
        <begin position="1"/>
        <end position="27"/>
    </location>
</feature>
<keyword evidence="1" id="KW-0732">Signal</keyword>
<proteinExistence type="predicted"/>
<dbReference type="EnsemblProtists" id="EOD10447">
    <property type="protein sequence ID" value="EOD10447"/>
    <property type="gene ID" value="EMIHUDRAFT_105190"/>
</dbReference>
<dbReference type="InterPro" id="IPR051783">
    <property type="entry name" value="NAD(P)-dependent_oxidoreduct"/>
</dbReference>
<dbReference type="GO" id="GO:0005737">
    <property type="term" value="C:cytoplasm"/>
    <property type="evidence" value="ECO:0007669"/>
    <property type="project" value="TreeGrafter"/>
</dbReference>
<dbReference type="AlphaFoldDB" id="A0A0D3IGR2"/>
<evidence type="ECO:0000313" key="2">
    <source>
        <dbReference type="EnsemblProtists" id="EOD10447"/>
    </source>
</evidence>
<dbReference type="Proteomes" id="UP000013827">
    <property type="component" value="Unassembled WGS sequence"/>
</dbReference>
<dbReference type="PANTHER" id="PTHR48079">
    <property type="entry name" value="PROTEIN YEEZ"/>
    <property type="match status" value="1"/>
</dbReference>
<dbReference type="PANTHER" id="PTHR48079:SF6">
    <property type="entry name" value="NAD(P)-BINDING DOMAIN-CONTAINING PROTEIN-RELATED"/>
    <property type="match status" value="1"/>
</dbReference>
<evidence type="ECO:0000256" key="1">
    <source>
        <dbReference type="SAM" id="SignalP"/>
    </source>
</evidence>
<sequence length="328" mass="33574">MSRVFFSEFMSGLCLLSLSSLTPSTRARPAVASATSSAPPLLIVGAGVLGKLIAEEWRGLHGPDVAIRGVVRRADADRDAALRASGITPCLRSDLFRADAGLGEGSFGHVVFCAAPGGNDDYSAEVAAALRMWGGGGEGGGEGGREGGGGRFIFTSSAGVFAEQDGGVVTEGSAVSDTPRAARLLACEAAVTAAGGAVVRLAGLYLLERGAHNAYLGMETVKGRADGLINQVHYADAASAVVAALQRAQAGDTLVAADDAPLTREQICTVARLVSPFDARPMPAFEGGEAARGGAGTGKVIDCSYTREAVGWAPRYRTFADFIERLAP</sequence>
<dbReference type="RefSeq" id="XP_005762876.1">
    <property type="nucleotide sequence ID" value="XM_005762819.1"/>
</dbReference>
<evidence type="ECO:0000313" key="3">
    <source>
        <dbReference type="Proteomes" id="UP000013827"/>
    </source>
</evidence>
<dbReference type="eggNOG" id="ENOG502QSRK">
    <property type="taxonomic scope" value="Eukaryota"/>
</dbReference>
<reference evidence="2" key="2">
    <citation type="submission" date="2024-10" db="UniProtKB">
        <authorList>
            <consortium name="EnsemblProtists"/>
        </authorList>
    </citation>
    <scope>IDENTIFICATION</scope>
</reference>
<reference evidence="3" key="1">
    <citation type="journal article" date="2013" name="Nature">
        <title>Pan genome of the phytoplankton Emiliania underpins its global distribution.</title>
        <authorList>
            <person name="Read B.A."/>
            <person name="Kegel J."/>
            <person name="Klute M.J."/>
            <person name="Kuo A."/>
            <person name="Lefebvre S.C."/>
            <person name="Maumus F."/>
            <person name="Mayer C."/>
            <person name="Miller J."/>
            <person name="Monier A."/>
            <person name="Salamov A."/>
            <person name="Young J."/>
            <person name="Aguilar M."/>
            <person name="Claverie J.M."/>
            <person name="Frickenhaus S."/>
            <person name="Gonzalez K."/>
            <person name="Herman E.K."/>
            <person name="Lin Y.C."/>
            <person name="Napier J."/>
            <person name="Ogata H."/>
            <person name="Sarno A.F."/>
            <person name="Shmutz J."/>
            <person name="Schroeder D."/>
            <person name="de Vargas C."/>
            <person name="Verret F."/>
            <person name="von Dassow P."/>
            <person name="Valentin K."/>
            <person name="Van de Peer Y."/>
            <person name="Wheeler G."/>
            <person name="Dacks J.B."/>
            <person name="Delwiche C.F."/>
            <person name="Dyhrman S.T."/>
            <person name="Glockner G."/>
            <person name="John U."/>
            <person name="Richards T."/>
            <person name="Worden A.Z."/>
            <person name="Zhang X."/>
            <person name="Grigoriev I.V."/>
            <person name="Allen A.E."/>
            <person name="Bidle K."/>
            <person name="Borodovsky M."/>
            <person name="Bowler C."/>
            <person name="Brownlee C."/>
            <person name="Cock J.M."/>
            <person name="Elias M."/>
            <person name="Gladyshev V.N."/>
            <person name="Groth M."/>
            <person name="Guda C."/>
            <person name="Hadaegh A."/>
            <person name="Iglesias-Rodriguez M.D."/>
            <person name="Jenkins J."/>
            <person name="Jones B.M."/>
            <person name="Lawson T."/>
            <person name="Leese F."/>
            <person name="Lindquist E."/>
            <person name="Lobanov A."/>
            <person name="Lomsadze A."/>
            <person name="Malik S.B."/>
            <person name="Marsh M.E."/>
            <person name="Mackinder L."/>
            <person name="Mock T."/>
            <person name="Mueller-Roeber B."/>
            <person name="Pagarete A."/>
            <person name="Parker M."/>
            <person name="Probert I."/>
            <person name="Quesneville H."/>
            <person name="Raines C."/>
            <person name="Rensing S.A."/>
            <person name="Riano-Pachon D.M."/>
            <person name="Richier S."/>
            <person name="Rokitta S."/>
            <person name="Shiraiwa Y."/>
            <person name="Soanes D.M."/>
            <person name="van der Giezen M."/>
            <person name="Wahlund T.M."/>
            <person name="Williams B."/>
            <person name="Wilson W."/>
            <person name="Wolfe G."/>
            <person name="Wurch L.L."/>
        </authorList>
    </citation>
    <scope>NUCLEOTIDE SEQUENCE</scope>
</reference>
<dbReference type="OMA" id="MATPIQA"/>
<dbReference type="Gene3D" id="3.40.50.720">
    <property type="entry name" value="NAD(P)-binding Rossmann-like Domain"/>
    <property type="match status" value="1"/>
</dbReference>
<dbReference type="KEGG" id="ehx:EMIHUDRAFT_105190"/>
<name>A0A0D3IGR2_EMIH1</name>